<keyword evidence="6 11" id="KW-0812">Transmembrane</keyword>
<evidence type="ECO:0000256" key="9">
    <source>
        <dbReference type="ARBA" id="ARBA00023136"/>
    </source>
</evidence>
<keyword evidence="7" id="KW-0732">Signal</keyword>
<evidence type="ECO:0000256" key="3">
    <source>
        <dbReference type="ARBA" id="ARBA00012544"/>
    </source>
</evidence>
<keyword evidence="9 11" id="KW-0472">Membrane</keyword>
<dbReference type="SUPFAM" id="SSF53756">
    <property type="entry name" value="UDP-Glycosyltransferase/glycogen phosphorylase"/>
    <property type="match status" value="1"/>
</dbReference>
<dbReference type="InterPro" id="IPR050271">
    <property type="entry name" value="UDP-glycosyltransferase"/>
</dbReference>
<dbReference type="CDD" id="cd03784">
    <property type="entry name" value="GT1_Gtf-like"/>
    <property type="match status" value="1"/>
</dbReference>
<protein>
    <recommendedName>
        <fullName evidence="3">glucuronosyltransferase</fullName>
        <ecNumber evidence="3">2.4.1.17</ecNumber>
    </recommendedName>
</protein>
<feature type="transmembrane region" description="Helical" evidence="11">
    <location>
        <begin position="452"/>
        <end position="472"/>
    </location>
</feature>
<reference evidence="12 13" key="1">
    <citation type="submission" date="2014-09" db="EMBL/GenBank/DDBJ databases">
        <authorList>
            <person name="Martin A.A."/>
        </authorList>
    </citation>
    <scope>NUCLEOTIDE SEQUENCE</scope>
    <source>
        <strain evidence="13">ED321</strain>
        <strain evidence="12">ED321 Heterogonic</strain>
    </source>
</reference>
<dbReference type="GO" id="GO:0016020">
    <property type="term" value="C:membrane"/>
    <property type="evidence" value="ECO:0007669"/>
    <property type="project" value="UniProtKB-SubCell"/>
</dbReference>
<dbReference type="CTD" id="36384054"/>
<dbReference type="EC" id="2.4.1.17" evidence="3"/>
<evidence type="ECO:0000313" key="14">
    <source>
        <dbReference type="WBParaSite" id="SRAE_X000099700.1"/>
    </source>
</evidence>
<evidence type="ECO:0000256" key="10">
    <source>
        <dbReference type="ARBA" id="ARBA00047475"/>
    </source>
</evidence>
<evidence type="ECO:0000256" key="5">
    <source>
        <dbReference type="ARBA" id="ARBA00022679"/>
    </source>
</evidence>
<dbReference type="PANTHER" id="PTHR48043:SF23">
    <property type="entry name" value="UDP-GLUCURONOSYLTRANSFERASE"/>
    <property type="match status" value="1"/>
</dbReference>
<evidence type="ECO:0000256" key="4">
    <source>
        <dbReference type="ARBA" id="ARBA00022676"/>
    </source>
</evidence>
<evidence type="ECO:0000256" key="6">
    <source>
        <dbReference type="ARBA" id="ARBA00022692"/>
    </source>
</evidence>
<evidence type="ECO:0000256" key="8">
    <source>
        <dbReference type="ARBA" id="ARBA00022989"/>
    </source>
</evidence>
<dbReference type="GO" id="GO:0015020">
    <property type="term" value="F:glucuronosyltransferase activity"/>
    <property type="evidence" value="ECO:0007669"/>
    <property type="project" value="UniProtKB-EC"/>
</dbReference>
<dbReference type="GeneID" id="36384054"/>
<reference evidence="14" key="2">
    <citation type="submission" date="2020-12" db="UniProtKB">
        <authorList>
            <consortium name="WormBaseParasite"/>
        </authorList>
    </citation>
    <scope>IDENTIFICATION</scope>
</reference>
<evidence type="ECO:0000256" key="2">
    <source>
        <dbReference type="ARBA" id="ARBA00009995"/>
    </source>
</evidence>
<dbReference type="WBParaSite" id="SRAE_X000099700.1">
    <property type="protein sequence ID" value="SRAE_X000099700.1"/>
    <property type="gene ID" value="WBGene00266560"/>
</dbReference>
<evidence type="ECO:0000313" key="15">
    <source>
        <dbReference type="WormBase" id="SRAE_X000099700"/>
    </source>
</evidence>
<dbReference type="OMA" id="GRSHYII"/>
<keyword evidence="13" id="KW-1185">Reference proteome</keyword>
<dbReference type="AlphaFoldDB" id="A0A090LVI7"/>
<evidence type="ECO:0000313" key="13">
    <source>
        <dbReference type="Proteomes" id="UP000035682"/>
    </source>
</evidence>
<dbReference type="WormBase" id="SRAE_X000099700">
    <property type="protein sequence ID" value="SRP11749"/>
    <property type="gene ID" value="WBGene00266560"/>
</dbReference>
<sequence length="493" mass="56780">MINIANLLSQAGHEVTIIHAPSKSDMYDKNVKGPKIAKPSVLTVDIDYIKEYLDNHNKKAWDENHENPLNFINQMYKFSSILATNCENIINDNILTQKMRDENFDLGIAELFVPCGLGILKYYNIKNTITVFSGCAFDSYYEGLGLTVPVSQLPTSVAPLSKEMNLFERLINLGSYISLKKIYSDSVMIGNYVFEKVYPEGQIDLHKLFKETSFLIDNCDPLLSFGSPTTPKFLHLGGFLNRDPKPLSEEFNNVLKKRKKNVLISFGSFTKSSTMKENMKKNLIKLFKEYSDTTFLWKFDEKNIEFLKDIDNVYLFKWLPQLDLLADSRISLFITHGGMNSFLEASKFGVPLLVIPLFGDQPKNAKIIEQLKLGKIITKSELNNNYKKLKKTFGKILNNDLYKETSKKMSLMIAERPYNQKETFIKYVEFASKFGAVEHFTIPYSNIPFWKYFYLDAILILIGIIFLIVKIIKISLKKLGKFFNNNHKDKKME</sequence>
<evidence type="ECO:0000313" key="12">
    <source>
        <dbReference type="EMBL" id="CEF71674.1"/>
    </source>
</evidence>
<evidence type="ECO:0000256" key="11">
    <source>
        <dbReference type="SAM" id="Phobius"/>
    </source>
</evidence>
<organism evidence="12">
    <name type="scientific">Strongyloides ratti</name>
    <name type="common">Parasitic roundworm</name>
    <dbReference type="NCBI Taxonomy" id="34506"/>
    <lineage>
        <taxon>Eukaryota</taxon>
        <taxon>Metazoa</taxon>
        <taxon>Ecdysozoa</taxon>
        <taxon>Nematoda</taxon>
        <taxon>Chromadorea</taxon>
        <taxon>Rhabditida</taxon>
        <taxon>Tylenchina</taxon>
        <taxon>Panagrolaimomorpha</taxon>
        <taxon>Strongyloidoidea</taxon>
        <taxon>Strongyloididae</taxon>
        <taxon>Strongyloides</taxon>
    </lineage>
</organism>
<dbReference type="OrthoDB" id="5835829at2759"/>
<comment type="similarity">
    <text evidence="2">Belongs to the UDP-glycosyltransferase family.</text>
</comment>
<keyword evidence="5 12" id="KW-0808">Transferase</keyword>
<accession>A0A090LVI7</accession>
<comment type="catalytic activity">
    <reaction evidence="10">
        <text>glucuronate acceptor + UDP-alpha-D-glucuronate = acceptor beta-D-glucuronoside + UDP + H(+)</text>
        <dbReference type="Rhea" id="RHEA:21032"/>
        <dbReference type="ChEBI" id="CHEBI:15378"/>
        <dbReference type="ChEBI" id="CHEBI:58052"/>
        <dbReference type="ChEBI" id="CHEBI:58223"/>
        <dbReference type="ChEBI" id="CHEBI:132367"/>
        <dbReference type="ChEBI" id="CHEBI:132368"/>
        <dbReference type="EC" id="2.4.1.17"/>
    </reaction>
</comment>
<dbReference type="Pfam" id="PF00201">
    <property type="entry name" value="UDPGT"/>
    <property type="match status" value="1"/>
</dbReference>
<keyword evidence="4" id="KW-0328">Glycosyltransferase</keyword>
<dbReference type="PANTHER" id="PTHR48043">
    <property type="entry name" value="EG:EG0003.4 PROTEIN-RELATED"/>
    <property type="match status" value="1"/>
</dbReference>
<dbReference type="FunFam" id="3.40.50.2000:FF:000038">
    <property type="entry name" value="UDP-GlucuronosylTransferase"/>
    <property type="match status" value="1"/>
</dbReference>
<dbReference type="InterPro" id="IPR002213">
    <property type="entry name" value="UDP_glucos_trans"/>
</dbReference>
<evidence type="ECO:0000256" key="1">
    <source>
        <dbReference type="ARBA" id="ARBA00004167"/>
    </source>
</evidence>
<name>A0A090LVI7_STRRB</name>
<dbReference type="STRING" id="34506.A0A090LVI7"/>
<comment type="subcellular location">
    <subcellularLocation>
        <location evidence="1">Membrane</location>
        <topology evidence="1">Single-pass membrane protein</topology>
    </subcellularLocation>
</comment>
<dbReference type="RefSeq" id="XP_024510870.1">
    <property type="nucleotide sequence ID" value="XM_024645409.1"/>
</dbReference>
<dbReference type="EMBL" id="LN609530">
    <property type="protein sequence ID" value="CEF71674.1"/>
    <property type="molecule type" value="Genomic_DNA"/>
</dbReference>
<evidence type="ECO:0000256" key="7">
    <source>
        <dbReference type="ARBA" id="ARBA00022729"/>
    </source>
</evidence>
<proteinExistence type="inferred from homology"/>
<keyword evidence="8 11" id="KW-1133">Transmembrane helix</keyword>
<dbReference type="Gene3D" id="3.40.50.2000">
    <property type="entry name" value="Glycogen Phosphorylase B"/>
    <property type="match status" value="1"/>
</dbReference>
<dbReference type="Proteomes" id="UP000035682">
    <property type="component" value="Unplaced"/>
</dbReference>
<gene>
    <name evidence="12 14 15" type="ORF">SRAE_X000099700</name>
</gene>